<feature type="compositionally biased region" description="Basic and acidic residues" evidence="1">
    <location>
        <begin position="151"/>
        <end position="169"/>
    </location>
</feature>
<feature type="region of interest" description="Disordered" evidence="1">
    <location>
        <begin position="97"/>
        <end position="175"/>
    </location>
</feature>
<evidence type="ECO:0000256" key="1">
    <source>
        <dbReference type="SAM" id="MobiDB-lite"/>
    </source>
</evidence>
<proteinExistence type="predicted"/>
<keyword evidence="3" id="KW-1185">Reference proteome</keyword>
<evidence type="ECO:0000313" key="3">
    <source>
        <dbReference type="Proteomes" id="UP000320762"/>
    </source>
</evidence>
<accession>A0A550CC93</accession>
<sequence length="175" mass="19360">MEFYQGQWRPRPCLARPLNSRIAIAIVQGNAAVHHVPSARCSECLPNKTLRPGDALVLKPSRRATVCARPHCWLPLVRPFPSFVSRLRTTHATPEVFWPNLSSPITNDGTSRRTASGHRVRRITQPPAAGSSSDGGQAEVEPAHRSSPLVIRDDSGPSAEHRAYAEDHRSRRRAL</sequence>
<organism evidence="2 3">
    <name type="scientific">Schizophyllum amplum</name>
    <dbReference type="NCBI Taxonomy" id="97359"/>
    <lineage>
        <taxon>Eukaryota</taxon>
        <taxon>Fungi</taxon>
        <taxon>Dikarya</taxon>
        <taxon>Basidiomycota</taxon>
        <taxon>Agaricomycotina</taxon>
        <taxon>Agaricomycetes</taxon>
        <taxon>Agaricomycetidae</taxon>
        <taxon>Agaricales</taxon>
        <taxon>Schizophyllaceae</taxon>
        <taxon>Schizophyllum</taxon>
    </lineage>
</organism>
<name>A0A550CC93_9AGAR</name>
<comment type="caution">
    <text evidence="2">The sequence shown here is derived from an EMBL/GenBank/DDBJ whole genome shotgun (WGS) entry which is preliminary data.</text>
</comment>
<feature type="compositionally biased region" description="Polar residues" evidence="1">
    <location>
        <begin position="100"/>
        <end position="114"/>
    </location>
</feature>
<dbReference type="EMBL" id="VDMD01000013">
    <property type="protein sequence ID" value="TRM62306.1"/>
    <property type="molecule type" value="Genomic_DNA"/>
</dbReference>
<protein>
    <submittedName>
        <fullName evidence="2">Uncharacterized protein</fullName>
    </submittedName>
</protein>
<reference evidence="2 3" key="1">
    <citation type="journal article" date="2019" name="New Phytol.">
        <title>Comparative genomics reveals unique wood-decay strategies and fruiting body development in the Schizophyllaceae.</title>
        <authorList>
            <person name="Almasi E."/>
            <person name="Sahu N."/>
            <person name="Krizsan K."/>
            <person name="Balint B."/>
            <person name="Kovacs G.M."/>
            <person name="Kiss B."/>
            <person name="Cseklye J."/>
            <person name="Drula E."/>
            <person name="Henrissat B."/>
            <person name="Nagy I."/>
            <person name="Chovatia M."/>
            <person name="Adam C."/>
            <person name="LaButti K."/>
            <person name="Lipzen A."/>
            <person name="Riley R."/>
            <person name="Grigoriev I.V."/>
            <person name="Nagy L.G."/>
        </authorList>
    </citation>
    <scope>NUCLEOTIDE SEQUENCE [LARGE SCALE GENOMIC DNA]</scope>
    <source>
        <strain evidence="2 3">NL-1724</strain>
    </source>
</reference>
<gene>
    <name evidence="2" type="ORF">BD626DRAFT_498798</name>
</gene>
<dbReference type="AlphaFoldDB" id="A0A550CC93"/>
<evidence type="ECO:0000313" key="2">
    <source>
        <dbReference type="EMBL" id="TRM62306.1"/>
    </source>
</evidence>
<dbReference type="Proteomes" id="UP000320762">
    <property type="component" value="Unassembled WGS sequence"/>
</dbReference>